<dbReference type="PANTHER" id="PTHR10584">
    <property type="entry name" value="SUGAR KINASE"/>
    <property type="match status" value="1"/>
</dbReference>
<dbReference type="PRINTS" id="PR00990">
    <property type="entry name" value="RIBOKINASE"/>
</dbReference>
<dbReference type="GO" id="GO:0016787">
    <property type="term" value="F:hydrolase activity"/>
    <property type="evidence" value="ECO:0007669"/>
    <property type="project" value="UniProtKB-KW"/>
</dbReference>
<dbReference type="SUPFAM" id="SSF53613">
    <property type="entry name" value="Ribokinase-like"/>
    <property type="match status" value="1"/>
</dbReference>
<comment type="subunit">
    <text evidence="9">Homodimer.</text>
</comment>
<dbReference type="GO" id="GO:0046872">
    <property type="term" value="F:metal ion binding"/>
    <property type="evidence" value="ECO:0007669"/>
    <property type="project" value="UniProtKB-KW"/>
</dbReference>
<dbReference type="HAMAP" id="MF_01987">
    <property type="entry name" value="Ribokinase"/>
    <property type="match status" value="1"/>
</dbReference>
<keyword evidence="6 9" id="KW-0460">Magnesium</keyword>
<dbReference type="CDD" id="cd01174">
    <property type="entry name" value="ribokinase"/>
    <property type="match status" value="1"/>
</dbReference>
<dbReference type="Pfam" id="PF00294">
    <property type="entry name" value="PfkB"/>
    <property type="match status" value="1"/>
</dbReference>
<keyword evidence="13" id="KW-1185">Reference proteome</keyword>
<comment type="similarity">
    <text evidence="9">Belongs to the carbohydrate kinase PfkB family. Ribokinase subfamily.</text>
</comment>
<dbReference type="GO" id="GO:0004747">
    <property type="term" value="F:ribokinase activity"/>
    <property type="evidence" value="ECO:0007669"/>
    <property type="project" value="UniProtKB-UniRule"/>
</dbReference>
<keyword evidence="8 9" id="KW-0119">Carbohydrate metabolism</keyword>
<feature type="binding site" evidence="9">
    <location>
        <position position="291"/>
    </location>
    <ligand>
        <name>K(+)</name>
        <dbReference type="ChEBI" id="CHEBI:29103"/>
    </ligand>
</feature>
<dbReference type="EC" id="2.7.1.15" evidence="9"/>
<keyword evidence="4 9" id="KW-0418">Kinase</keyword>
<feature type="domain" description="Alpha/beta hydrolase fold-3" evidence="11">
    <location>
        <begin position="399"/>
        <end position="604"/>
    </location>
</feature>
<dbReference type="AlphaFoldDB" id="A0A975FBF3"/>
<feature type="binding site" evidence="9">
    <location>
        <position position="257"/>
    </location>
    <ligand>
        <name>K(+)</name>
        <dbReference type="ChEBI" id="CHEBI:29103"/>
    </ligand>
</feature>
<reference evidence="12" key="1">
    <citation type="submission" date="2021-04" db="EMBL/GenBank/DDBJ databases">
        <title>Genomics, taxonomy and metabolism of representatives of sulfur bacteria of the genus Thiothrix: Thiothrix fructosivorans QT, Thiothrix unzii A1T and three new species, Thiothrix subterranea sp. nov., Thiothrix litoralis sp. nov. and 'Candidatus Thiothrix anitrata' sp. nov.</title>
        <authorList>
            <person name="Ravin N.V."/>
            <person name="Smolyakov D."/>
            <person name="Rudenko T.S."/>
            <person name="Mardanov A.V."/>
            <person name="Beletsky A.V."/>
            <person name="Markov N.D."/>
            <person name="Fomenkov A.I."/>
            <person name="Roberts R.J."/>
            <person name="Karnachuk O.V."/>
            <person name="Novikov A."/>
            <person name="Grabovich M.Y."/>
        </authorList>
    </citation>
    <scope>NUCLEOTIDE SEQUENCE</scope>
    <source>
        <strain evidence="12">A1</strain>
    </source>
</reference>
<dbReference type="Proteomes" id="UP000672009">
    <property type="component" value="Chromosome"/>
</dbReference>
<dbReference type="InterPro" id="IPR029058">
    <property type="entry name" value="AB_hydrolase_fold"/>
</dbReference>
<dbReference type="Pfam" id="PF07859">
    <property type="entry name" value="Abhydrolase_3"/>
    <property type="match status" value="1"/>
</dbReference>
<comment type="function">
    <text evidence="9">Catalyzes the phosphorylation of ribose at O-5 in a reaction requiring ATP and magnesium. The resulting D-ribose-5-phosphate can then be used either for sythesis of nucleotides, histidine, and tryptophan, or as a component of the pentose phosphate pathway.</text>
</comment>
<sequence length="643" mass="69681">MEGVANSMVDVFVLGSYVNANSLVVKQLPKAGESLQAEALWTEHGGKGLNLAVGMHRLGLRTYPLIAVGNDTPGDALMTLLRSEGLEIQGVVRTSIPSGFGVGLVTAAGDNIITIYPGANAQLSIGHVQTASNTLQDCRLVCAQFEIPDAPIVEAFKQARQRGIKTLLNPSPWREPETVLLSLTDILVLNETEAAACFGITDVDTLSLAQWLRLLPVLAWKGELLVVTLAERGCVALQRGQEAMHEPAWTIEPVDPTGAGDAFATGLAYALLNDYPLVKALRFANACGAMIASQQGVLQILPTWQQVGQFMGDCQRNRDIHPLMLEVMGNTKSMMEQFGLHDLASENLEALRRFQRACCPASENLPFVCCVEDHHIPTKAGTLAIRLYKPSLQPNLPMLVWFHGGGWVMGGLDSAEWLCRSLANRVGCAVVSIDYRLAPEYPFPCALDDGLTVVQWLETAASDLGLDRGRMAVGGDSAGGNLAACMTHQLQNSRNKPLFQLLLYPSLDADFTRVSYQENAQGGILTSAVMRRFWDCYVPDRSQRCRSDISPLYAKTFAALPPALIITAEFDPLRDEAEVYALMMQVAGVNARSYCAKGMIHDFLAFPSSTDLAVVTTVWREIVSALQQVFGITSAAVKVASST</sequence>
<dbReference type="EMBL" id="CP072793">
    <property type="protein sequence ID" value="QTR54526.1"/>
    <property type="molecule type" value="Genomic_DNA"/>
</dbReference>
<dbReference type="InterPro" id="IPR029056">
    <property type="entry name" value="Ribokinase-like"/>
</dbReference>
<feature type="binding site" evidence="9">
    <location>
        <position position="285"/>
    </location>
    <ligand>
        <name>ATP</name>
        <dbReference type="ChEBI" id="CHEBI:30616"/>
    </ligand>
</feature>
<evidence type="ECO:0000256" key="2">
    <source>
        <dbReference type="ARBA" id="ARBA00022723"/>
    </source>
</evidence>
<dbReference type="KEGG" id="tun:J9260_05390"/>
<evidence type="ECO:0000256" key="4">
    <source>
        <dbReference type="ARBA" id="ARBA00022777"/>
    </source>
</evidence>
<feature type="domain" description="Carbohydrate kinase PfkB" evidence="10">
    <location>
        <begin position="10"/>
        <end position="303"/>
    </location>
</feature>
<comment type="catalytic activity">
    <reaction evidence="9">
        <text>D-ribose + ATP = D-ribose 5-phosphate + ADP + H(+)</text>
        <dbReference type="Rhea" id="RHEA:13697"/>
        <dbReference type="ChEBI" id="CHEBI:15378"/>
        <dbReference type="ChEBI" id="CHEBI:30616"/>
        <dbReference type="ChEBI" id="CHEBI:47013"/>
        <dbReference type="ChEBI" id="CHEBI:78346"/>
        <dbReference type="ChEBI" id="CHEBI:456216"/>
        <dbReference type="EC" id="2.7.1.15"/>
    </reaction>
</comment>
<dbReference type="InterPro" id="IPR011877">
    <property type="entry name" value="Ribokinase"/>
</dbReference>
<comment type="activity regulation">
    <text evidence="9">Activated by a monovalent cation that binds near, but not in, the active site. The most likely occupant of the site in vivo is potassium. Ion binding induces a conformational change that may alter substrate affinity.</text>
</comment>
<comment type="caution">
    <text evidence="9">Lacks conserved residue(s) required for the propagation of feature annotation.</text>
</comment>
<feature type="binding site" evidence="9">
    <location>
        <position position="294"/>
    </location>
    <ligand>
        <name>K(+)</name>
        <dbReference type="ChEBI" id="CHEBI:29103"/>
    </ligand>
</feature>
<evidence type="ECO:0000259" key="11">
    <source>
        <dbReference type="Pfam" id="PF07859"/>
    </source>
</evidence>
<keyword evidence="1 9" id="KW-0808">Transferase</keyword>
<evidence type="ECO:0000259" key="10">
    <source>
        <dbReference type="Pfam" id="PF00294"/>
    </source>
</evidence>
<dbReference type="SUPFAM" id="SSF53474">
    <property type="entry name" value="alpha/beta-Hydrolases"/>
    <property type="match status" value="1"/>
</dbReference>
<dbReference type="GO" id="GO:0005524">
    <property type="term" value="F:ATP binding"/>
    <property type="evidence" value="ECO:0007669"/>
    <property type="project" value="UniProtKB-UniRule"/>
</dbReference>
<evidence type="ECO:0000256" key="8">
    <source>
        <dbReference type="ARBA" id="ARBA00023277"/>
    </source>
</evidence>
<evidence type="ECO:0000256" key="5">
    <source>
        <dbReference type="ARBA" id="ARBA00022840"/>
    </source>
</evidence>
<dbReference type="InterPro" id="IPR011611">
    <property type="entry name" value="PfkB_dom"/>
</dbReference>
<feature type="binding site" evidence="9">
    <location>
        <position position="190"/>
    </location>
    <ligand>
        <name>ATP</name>
        <dbReference type="ChEBI" id="CHEBI:30616"/>
    </ligand>
</feature>
<evidence type="ECO:0000313" key="12">
    <source>
        <dbReference type="EMBL" id="QTR54526.1"/>
    </source>
</evidence>
<evidence type="ECO:0000256" key="1">
    <source>
        <dbReference type="ARBA" id="ARBA00022679"/>
    </source>
</evidence>
<keyword evidence="5 9" id="KW-0067">ATP-binding</keyword>
<dbReference type="PANTHER" id="PTHR10584:SF166">
    <property type="entry name" value="RIBOKINASE"/>
    <property type="match status" value="1"/>
</dbReference>
<feature type="binding site" evidence="9">
    <location>
        <position position="261"/>
    </location>
    <ligand>
        <name>substrate</name>
    </ligand>
</feature>
<dbReference type="GO" id="GO:0019303">
    <property type="term" value="P:D-ribose catabolic process"/>
    <property type="evidence" value="ECO:0007669"/>
    <property type="project" value="UniProtKB-UniRule"/>
</dbReference>
<keyword evidence="7 9" id="KW-0630">Potassium</keyword>
<evidence type="ECO:0000313" key="13">
    <source>
        <dbReference type="Proteomes" id="UP000672009"/>
    </source>
</evidence>
<dbReference type="GO" id="GO:0005737">
    <property type="term" value="C:cytoplasm"/>
    <property type="evidence" value="ECO:0007669"/>
    <property type="project" value="UniProtKB-SubCell"/>
</dbReference>
<dbReference type="Gene3D" id="3.40.1190.20">
    <property type="match status" value="1"/>
</dbReference>
<name>A0A975FBF3_9GAMM</name>
<keyword evidence="2 9" id="KW-0479">Metal-binding</keyword>
<feature type="binding site" evidence="9">
    <location>
        <position position="146"/>
    </location>
    <ligand>
        <name>substrate</name>
    </ligand>
</feature>
<evidence type="ECO:0000256" key="3">
    <source>
        <dbReference type="ARBA" id="ARBA00022741"/>
    </source>
</evidence>
<feature type="binding site" evidence="9">
    <location>
        <begin position="260"/>
        <end position="261"/>
    </location>
    <ligand>
        <name>ATP</name>
        <dbReference type="ChEBI" id="CHEBI:30616"/>
    </ligand>
</feature>
<proteinExistence type="inferred from homology"/>
<feature type="active site" description="Proton acceptor" evidence="9">
    <location>
        <position position="261"/>
    </location>
</feature>
<dbReference type="InterPro" id="IPR013094">
    <property type="entry name" value="AB_hydrolase_3"/>
</dbReference>
<organism evidence="12 13">
    <name type="scientific">Thiothrix unzii</name>
    <dbReference type="NCBI Taxonomy" id="111769"/>
    <lineage>
        <taxon>Bacteria</taxon>
        <taxon>Pseudomonadati</taxon>
        <taxon>Pseudomonadota</taxon>
        <taxon>Gammaproteobacteria</taxon>
        <taxon>Thiotrichales</taxon>
        <taxon>Thiotrichaceae</taxon>
        <taxon>Thiothrix</taxon>
    </lineage>
</organism>
<dbReference type="Gene3D" id="3.40.50.1820">
    <property type="entry name" value="alpha/beta hydrolase"/>
    <property type="match status" value="1"/>
</dbReference>
<keyword evidence="3 9" id="KW-0547">Nucleotide-binding</keyword>
<keyword evidence="9" id="KW-0963">Cytoplasm</keyword>
<gene>
    <name evidence="9" type="primary">rbsK</name>
    <name evidence="12" type="ORF">J9260_05390</name>
</gene>
<dbReference type="InterPro" id="IPR002139">
    <property type="entry name" value="Ribo/fructo_kinase"/>
</dbReference>
<feature type="binding site" evidence="9">
    <location>
        <position position="255"/>
    </location>
    <ligand>
        <name>K(+)</name>
        <dbReference type="ChEBI" id="CHEBI:29103"/>
    </ligand>
</feature>
<keyword evidence="12" id="KW-0378">Hydrolase</keyword>
<protein>
    <recommendedName>
        <fullName evidence="9">Ribokinase</fullName>
        <shortName evidence="9">RK</shortName>
        <ecNumber evidence="9">2.7.1.15</ecNumber>
    </recommendedName>
</protein>
<comment type="cofactor">
    <cofactor evidence="9">
        <name>Mg(2+)</name>
        <dbReference type="ChEBI" id="CHEBI:18420"/>
    </cofactor>
    <text evidence="9">Requires a divalent cation, most likely magnesium in vivo, as an electrophilic catalyst to aid phosphoryl group transfer. It is the chelate of the metal and the nucleotide that is the actual substrate.</text>
</comment>
<feature type="binding site" evidence="9">
    <location>
        <begin position="46"/>
        <end position="50"/>
    </location>
    <ligand>
        <name>substrate</name>
    </ligand>
</feature>
<evidence type="ECO:0000256" key="9">
    <source>
        <dbReference type="HAMAP-Rule" id="MF_01987"/>
    </source>
</evidence>
<comment type="subcellular location">
    <subcellularLocation>
        <location evidence="9">Cytoplasm</location>
    </subcellularLocation>
</comment>
<evidence type="ECO:0000256" key="6">
    <source>
        <dbReference type="ARBA" id="ARBA00022842"/>
    </source>
</evidence>
<feature type="binding site" evidence="9">
    <location>
        <position position="296"/>
    </location>
    <ligand>
        <name>K(+)</name>
        <dbReference type="ChEBI" id="CHEBI:29103"/>
    </ligand>
</feature>
<comment type="pathway">
    <text evidence="9">Carbohydrate metabolism; D-ribose degradation; D-ribose 5-phosphate from beta-D-ribopyranose: step 2/2.</text>
</comment>
<evidence type="ECO:0000256" key="7">
    <source>
        <dbReference type="ARBA" id="ARBA00022958"/>
    </source>
</evidence>
<accession>A0A975FBF3</accession>